<dbReference type="Pfam" id="PF20469">
    <property type="entry name" value="OLD-like_TOPRIM"/>
    <property type="match status" value="1"/>
</dbReference>
<keyword evidence="3" id="KW-0378">Hydrolase</keyword>
<accession>A0A2J0T5V1</accession>
<dbReference type="RefSeq" id="WP_049429445.1">
    <property type="nucleotide sequence ID" value="NZ_CP154630.1"/>
</dbReference>
<feature type="domain" description="Endonuclease GajA/Old nuclease/RecF-like AAA" evidence="1">
    <location>
        <begin position="26"/>
        <end position="70"/>
    </location>
</feature>
<keyword evidence="3" id="KW-0540">Nuclease</keyword>
<dbReference type="Gene3D" id="3.40.50.300">
    <property type="entry name" value="P-loop containing nucleotide triphosphate hydrolases"/>
    <property type="match status" value="1"/>
</dbReference>
<dbReference type="EMBL" id="RAUE01000015">
    <property type="protein sequence ID" value="MBA0311303.1"/>
    <property type="molecule type" value="Genomic_DNA"/>
</dbReference>
<gene>
    <name evidence="3" type="ORF">D7Y33_09835</name>
</gene>
<proteinExistence type="predicted"/>
<name>A0A2J0T5V1_STEMA</name>
<dbReference type="AlphaFoldDB" id="A0A2J0T5V1"/>
<dbReference type="InterPro" id="IPR034139">
    <property type="entry name" value="TOPRIM_OLD"/>
</dbReference>
<dbReference type="Pfam" id="PF13175">
    <property type="entry name" value="AAA_15"/>
    <property type="match status" value="2"/>
</dbReference>
<evidence type="ECO:0000313" key="4">
    <source>
        <dbReference type="Proteomes" id="UP000822271"/>
    </source>
</evidence>
<sequence>MATAKKKVGEKKLVAEDQVAPRARMHKLVIKNFRAIGRQAVEIELDDIVVLVGANNTGKSSILRAYQLVMESGARGDLLAEDFPGGYVTGAELKDEDMPSIELETVLFADSKPPADKWIDVRPNGDRHVRERWTWRCPGKPEKRGFNVELNAWDANHGPWGTASVAQSNRPEMHRIEAFDDPKRQADSIISLLEEATKQRVKALIEEEGKEGAYAKLLAGVAELQKAVATEAMEAIDEVRLELVRAMADVFPGYSITLDARPEDDLSRSISFFKAPPALRMGPADGHQSDLERQGSGARRTLMWNALRIIADHKAGAKGTERPHVLLLDEPELCLHPAAVRDACNVLYSLPGGKTWQVMVTTHSPAFIDLSRNNTSIVRVERSQAGTVSGTTIFRPDRARLGDEDKERLKLLNMYDPYVAEFFFGGRTVIVEGDTEYAAFREVIADDPVKFHDVHIVRARGKYTIVALCKILNQFKCSYSVLHDADLQRAKNRKGQLVANSAWVANGRILEEVKNSPSDVRLVASLHTFEVAMFGELVSGEKPYASWLRVREDALARKRVLDLLEFLVRSSDVCPAGVLEWDDEAALSEAVAEFEPVADEVVEG</sequence>
<comment type="caution">
    <text evidence="3">The sequence shown here is derived from an EMBL/GenBank/DDBJ whole genome shotgun (WGS) entry which is preliminary data.</text>
</comment>
<dbReference type="PANTHER" id="PTHR43581:SF4">
    <property type="entry name" value="ATP_GTP PHOSPHATASE"/>
    <property type="match status" value="1"/>
</dbReference>
<dbReference type="PANTHER" id="PTHR43581">
    <property type="entry name" value="ATP/GTP PHOSPHATASE"/>
    <property type="match status" value="1"/>
</dbReference>
<dbReference type="Proteomes" id="UP000822271">
    <property type="component" value="Unassembled WGS sequence"/>
</dbReference>
<dbReference type="InterPro" id="IPR041685">
    <property type="entry name" value="AAA_GajA/Old/RecF-like"/>
</dbReference>
<dbReference type="InterPro" id="IPR051396">
    <property type="entry name" value="Bact_Antivir_Def_Nuclease"/>
</dbReference>
<dbReference type="OrthoDB" id="3322489at2"/>
<evidence type="ECO:0000259" key="1">
    <source>
        <dbReference type="Pfam" id="PF13175"/>
    </source>
</evidence>
<dbReference type="CDD" id="cd01026">
    <property type="entry name" value="TOPRIM_OLD"/>
    <property type="match status" value="1"/>
</dbReference>
<dbReference type="SUPFAM" id="SSF52540">
    <property type="entry name" value="P-loop containing nucleoside triphosphate hydrolases"/>
    <property type="match status" value="1"/>
</dbReference>
<feature type="domain" description="OLD protein-like TOPRIM" evidence="2">
    <location>
        <begin position="423"/>
        <end position="486"/>
    </location>
</feature>
<evidence type="ECO:0000259" key="2">
    <source>
        <dbReference type="Pfam" id="PF20469"/>
    </source>
</evidence>
<reference evidence="3" key="1">
    <citation type="submission" date="2018-09" db="EMBL/GenBank/DDBJ databases">
        <authorList>
            <person name="Groschel M."/>
            <person name="Kohl T."/>
            <person name="Conchillo-Sole O."/>
            <person name="Mamat U."/>
            <person name="Yero D."/>
            <person name="Niemann S."/>
            <person name="Daura X."/>
            <person name="Gibert I."/>
        </authorList>
    </citation>
    <scope>NUCLEOTIDE SEQUENCE</scope>
    <source>
        <strain evidence="3">OG156</strain>
    </source>
</reference>
<feature type="domain" description="Endonuclease GajA/Old nuclease/RecF-like AAA" evidence="1">
    <location>
        <begin position="182"/>
        <end position="368"/>
    </location>
</feature>
<protein>
    <submittedName>
        <fullName evidence="3">ATP-dependent endonuclease</fullName>
    </submittedName>
</protein>
<dbReference type="GO" id="GO:0004519">
    <property type="term" value="F:endonuclease activity"/>
    <property type="evidence" value="ECO:0007669"/>
    <property type="project" value="UniProtKB-KW"/>
</dbReference>
<organism evidence="3 4">
    <name type="scientific">Stenotrophomonas maltophilia</name>
    <name type="common">Pseudomonas maltophilia</name>
    <name type="synonym">Xanthomonas maltophilia</name>
    <dbReference type="NCBI Taxonomy" id="40324"/>
    <lineage>
        <taxon>Bacteria</taxon>
        <taxon>Pseudomonadati</taxon>
        <taxon>Pseudomonadota</taxon>
        <taxon>Gammaproteobacteria</taxon>
        <taxon>Lysobacterales</taxon>
        <taxon>Lysobacteraceae</taxon>
        <taxon>Stenotrophomonas</taxon>
        <taxon>Stenotrophomonas maltophilia group</taxon>
    </lineage>
</organism>
<keyword evidence="3" id="KW-0255">Endonuclease</keyword>
<reference evidence="3" key="2">
    <citation type="journal article" date="2020" name="Front. Microbiol.">
        <title>Genetic Variants of the DSF Quorum Sensing System in Stenotrophomonas maltophilia Influence Virulence and Resistance Phenotypes Among Genotypically Diverse Clinical Isolates.</title>
        <authorList>
            <person name="Yero D."/>
            <person name="Huedo P."/>
            <person name="Conchillo-Sole O."/>
            <person name="Martinez-Servat S."/>
            <person name="Mamat U."/>
            <person name="Coves X."/>
            <person name="Llanas F."/>
            <person name="Roca I."/>
            <person name="Vila J."/>
            <person name="Schaible U.E."/>
            <person name="Daura X."/>
            <person name="Gibert I."/>
        </authorList>
    </citation>
    <scope>NUCLEOTIDE SEQUENCE</scope>
    <source>
        <strain evidence="3">OG156</strain>
    </source>
</reference>
<evidence type="ECO:0000313" key="3">
    <source>
        <dbReference type="EMBL" id="MBA0311303.1"/>
    </source>
</evidence>
<dbReference type="InterPro" id="IPR027417">
    <property type="entry name" value="P-loop_NTPase"/>
</dbReference>